<proteinExistence type="inferred from homology"/>
<evidence type="ECO:0000313" key="7">
    <source>
        <dbReference type="EMBL" id="QAY71585.1"/>
    </source>
</evidence>
<reference evidence="7 8" key="1">
    <citation type="submission" date="2019-01" db="EMBL/GenBank/DDBJ databases">
        <title>Genome sequencing of strain FW10M-9.</title>
        <authorList>
            <person name="Heo J."/>
            <person name="Kim S.-J."/>
            <person name="Kim J.-S."/>
            <person name="Hong S.-B."/>
            <person name="Kwon S.-W."/>
        </authorList>
    </citation>
    <scope>NUCLEOTIDE SEQUENCE [LARGE SCALE GENOMIC DNA]</scope>
    <source>
        <strain evidence="7 8">FW10M-9</strain>
    </source>
</reference>
<dbReference type="InterPro" id="IPR001451">
    <property type="entry name" value="Hexapep"/>
</dbReference>
<dbReference type="Gene3D" id="2.160.10.10">
    <property type="entry name" value="Hexapeptide repeat proteins"/>
    <property type="match status" value="1"/>
</dbReference>
<dbReference type="EC" id="2.3.1.-" evidence="5"/>
<dbReference type="FunFam" id="2.160.10.10:FF:000025">
    <property type="entry name" value="Hexapeptide-repeat containing-acetyltransferase"/>
    <property type="match status" value="1"/>
</dbReference>
<dbReference type="CDD" id="cd03357">
    <property type="entry name" value="LbH_MAT_GAT"/>
    <property type="match status" value="1"/>
</dbReference>
<evidence type="ECO:0000256" key="4">
    <source>
        <dbReference type="ARBA" id="ARBA00023315"/>
    </source>
</evidence>
<organism evidence="7 8">
    <name type="scientific">Xylanimonas protaetiae</name>
    <dbReference type="NCBI Taxonomy" id="2509457"/>
    <lineage>
        <taxon>Bacteria</taxon>
        <taxon>Bacillati</taxon>
        <taxon>Actinomycetota</taxon>
        <taxon>Actinomycetes</taxon>
        <taxon>Micrococcales</taxon>
        <taxon>Promicromonosporaceae</taxon>
        <taxon>Xylanimonas</taxon>
    </lineage>
</organism>
<dbReference type="PANTHER" id="PTHR43017:SF1">
    <property type="entry name" value="ACETYLTRANSFERASE YJL218W-RELATED"/>
    <property type="match status" value="1"/>
</dbReference>
<evidence type="ECO:0000259" key="6">
    <source>
        <dbReference type="SMART" id="SM01266"/>
    </source>
</evidence>
<dbReference type="GO" id="GO:0008870">
    <property type="term" value="F:galactoside O-acetyltransferase activity"/>
    <property type="evidence" value="ECO:0007669"/>
    <property type="project" value="TreeGrafter"/>
</dbReference>
<dbReference type="OrthoDB" id="2643438at2"/>
<gene>
    <name evidence="7" type="ORF">ET471_17390</name>
</gene>
<dbReference type="Pfam" id="PF00132">
    <property type="entry name" value="Hexapep"/>
    <property type="match status" value="1"/>
</dbReference>
<dbReference type="SUPFAM" id="SSF51161">
    <property type="entry name" value="Trimeric LpxA-like enzymes"/>
    <property type="match status" value="1"/>
</dbReference>
<evidence type="ECO:0000313" key="8">
    <source>
        <dbReference type="Proteomes" id="UP000292118"/>
    </source>
</evidence>
<evidence type="ECO:0000256" key="1">
    <source>
        <dbReference type="ARBA" id="ARBA00007274"/>
    </source>
</evidence>
<evidence type="ECO:0000256" key="2">
    <source>
        <dbReference type="ARBA" id="ARBA00022679"/>
    </source>
</evidence>
<keyword evidence="8" id="KW-1185">Reference proteome</keyword>
<sequence length="197" mass="20776">MTDYFAGDPRTNRERMLAGDLYIADDPENERLAKRGQRLADEYYRADVAADDGARAILADLLGTLGEGAYVKPPLFVDYGENLHVGARTFVNYNLTALDVAAIRIGEDCQIGPGVQLLTPTHPVDPAPRRDKLEAALPITIGDNVWLGGGVVVGPGVTIGDNTVVGAGAVVVKDLPANVVAVGNPARVVRHLGPVTA</sequence>
<dbReference type="AlphaFoldDB" id="A0A4P6F7U5"/>
<dbReference type="InterPro" id="IPR024688">
    <property type="entry name" value="Mac_dom"/>
</dbReference>
<keyword evidence="3" id="KW-0677">Repeat</keyword>
<name>A0A4P6F7U5_9MICO</name>
<dbReference type="PROSITE" id="PS00101">
    <property type="entry name" value="HEXAPEP_TRANSFERASES"/>
    <property type="match status" value="1"/>
</dbReference>
<accession>A0A4P6F7U5</accession>
<dbReference type="Proteomes" id="UP000292118">
    <property type="component" value="Chromosome"/>
</dbReference>
<comment type="similarity">
    <text evidence="1 5">Belongs to the transferase hexapeptide repeat family.</text>
</comment>
<keyword evidence="2 5" id="KW-0808">Transferase</keyword>
<protein>
    <recommendedName>
        <fullName evidence="5">Acetyltransferase</fullName>
        <ecNumber evidence="5">2.3.1.-</ecNumber>
    </recommendedName>
</protein>
<dbReference type="InterPro" id="IPR018357">
    <property type="entry name" value="Hexapep_transf_CS"/>
</dbReference>
<dbReference type="SMART" id="SM01266">
    <property type="entry name" value="Mac"/>
    <property type="match status" value="1"/>
</dbReference>
<dbReference type="InterPro" id="IPR039369">
    <property type="entry name" value="LacA-like"/>
</dbReference>
<feature type="domain" description="Maltose/galactoside acetyltransferase" evidence="6">
    <location>
        <begin position="13"/>
        <end position="67"/>
    </location>
</feature>
<keyword evidence="4 5" id="KW-0012">Acyltransferase</keyword>
<dbReference type="RefSeq" id="WP_129190415.1">
    <property type="nucleotide sequence ID" value="NZ_CP035493.1"/>
</dbReference>
<dbReference type="InterPro" id="IPR011004">
    <property type="entry name" value="Trimer_LpxA-like_sf"/>
</dbReference>
<evidence type="ECO:0000256" key="3">
    <source>
        <dbReference type="ARBA" id="ARBA00022737"/>
    </source>
</evidence>
<dbReference type="PANTHER" id="PTHR43017">
    <property type="entry name" value="GALACTOSIDE O-ACETYLTRANSFERASE"/>
    <property type="match status" value="1"/>
</dbReference>
<dbReference type="EMBL" id="CP035493">
    <property type="protein sequence ID" value="QAY71585.1"/>
    <property type="molecule type" value="Genomic_DNA"/>
</dbReference>
<dbReference type="KEGG" id="xya:ET471_17390"/>
<dbReference type="Pfam" id="PF12464">
    <property type="entry name" value="Mac"/>
    <property type="match status" value="1"/>
</dbReference>
<evidence type="ECO:0000256" key="5">
    <source>
        <dbReference type="RuleBase" id="RU367021"/>
    </source>
</evidence>